<dbReference type="InterPro" id="IPR005149">
    <property type="entry name" value="Tscrpt_reg_PadR_N"/>
</dbReference>
<keyword evidence="2" id="KW-0238">DNA-binding</keyword>
<organism evidence="2 3">
    <name type="scientific">Virgibacillus natechei</name>
    <dbReference type="NCBI Taxonomy" id="1216297"/>
    <lineage>
        <taxon>Bacteria</taxon>
        <taxon>Bacillati</taxon>
        <taxon>Bacillota</taxon>
        <taxon>Bacilli</taxon>
        <taxon>Bacillales</taxon>
        <taxon>Bacillaceae</taxon>
        <taxon>Virgibacillus</taxon>
    </lineage>
</organism>
<evidence type="ECO:0000313" key="2">
    <source>
        <dbReference type="EMBL" id="MBP1969978.1"/>
    </source>
</evidence>
<gene>
    <name evidence="2" type="ORF">J2Z83_002086</name>
</gene>
<comment type="caution">
    <text evidence="2">The sequence shown here is derived from an EMBL/GenBank/DDBJ whole genome shotgun (WGS) entry which is preliminary data.</text>
</comment>
<dbReference type="Gene3D" id="1.10.10.10">
    <property type="entry name" value="Winged helix-like DNA-binding domain superfamily/Winged helix DNA-binding domain"/>
    <property type="match status" value="1"/>
</dbReference>
<dbReference type="Proteomes" id="UP001519345">
    <property type="component" value="Unassembled WGS sequence"/>
</dbReference>
<dbReference type="PANTHER" id="PTHR33169:SF13">
    <property type="entry name" value="PADR-FAMILY TRANSCRIPTIONAL REGULATOR"/>
    <property type="match status" value="1"/>
</dbReference>
<keyword evidence="3" id="KW-1185">Reference proteome</keyword>
<reference evidence="2 3" key="1">
    <citation type="submission" date="2021-03" db="EMBL/GenBank/DDBJ databases">
        <title>Genomic Encyclopedia of Type Strains, Phase IV (KMG-IV): sequencing the most valuable type-strain genomes for metagenomic binning, comparative biology and taxonomic classification.</title>
        <authorList>
            <person name="Goeker M."/>
        </authorList>
    </citation>
    <scope>NUCLEOTIDE SEQUENCE [LARGE SCALE GENOMIC DNA]</scope>
    <source>
        <strain evidence="2 3">DSM 25609</strain>
    </source>
</reference>
<dbReference type="EMBL" id="JAGGKX010000009">
    <property type="protein sequence ID" value="MBP1969978.1"/>
    <property type="molecule type" value="Genomic_DNA"/>
</dbReference>
<dbReference type="GO" id="GO:0003677">
    <property type="term" value="F:DNA binding"/>
    <property type="evidence" value="ECO:0007669"/>
    <property type="project" value="UniProtKB-KW"/>
</dbReference>
<evidence type="ECO:0000259" key="1">
    <source>
        <dbReference type="Pfam" id="PF03551"/>
    </source>
</evidence>
<dbReference type="InterPro" id="IPR036390">
    <property type="entry name" value="WH_DNA-bd_sf"/>
</dbReference>
<dbReference type="PANTHER" id="PTHR33169">
    <property type="entry name" value="PADR-FAMILY TRANSCRIPTIONAL REGULATOR"/>
    <property type="match status" value="1"/>
</dbReference>
<proteinExistence type="predicted"/>
<dbReference type="Pfam" id="PF03551">
    <property type="entry name" value="PadR"/>
    <property type="match status" value="1"/>
</dbReference>
<evidence type="ECO:0000313" key="3">
    <source>
        <dbReference type="Proteomes" id="UP001519345"/>
    </source>
</evidence>
<feature type="domain" description="Transcription regulator PadR N-terminal" evidence="1">
    <location>
        <begin position="51"/>
        <end position="112"/>
    </location>
</feature>
<protein>
    <submittedName>
        <fullName evidence="2">DNA-binding PadR family transcriptional regulator</fullName>
    </submittedName>
</protein>
<dbReference type="InterPro" id="IPR036388">
    <property type="entry name" value="WH-like_DNA-bd_sf"/>
</dbReference>
<dbReference type="InterPro" id="IPR052509">
    <property type="entry name" value="Metal_resp_DNA-bind_regulator"/>
</dbReference>
<sequence length="135" mass="15854">MEKYPFDIYITMRYSHTTIYKAGGEKMELEKAFKTYIPMTETAFYILLSLTEPKHGYGIIKHVEEITNKRIRLGSGTVYGTLTKMQRDGIITVYADEKRKKTYEITNAGKKLMLKEIKRLKELHENALRYEGEFL</sequence>
<accession>A0ABS4IGB5</accession>
<name>A0ABS4IGB5_9BACI</name>
<dbReference type="SUPFAM" id="SSF46785">
    <property type="entry name" value="Winged helix' DNA-binding domain"/>
    <property type="match status" value="1"/>
</dbReference>